<dbReference type="GO" id="GO:0005789">
    <property type="term" value="C:endoplasmic reticulum membrane"/>
    <property type="evidence" value="ECO:0007669"/>
    <property type="project" value="UniProtKB-SubCell"/>
</dbReference>
<dbReference type="Proteomes" id="UP000737018">
    <property type="component" value="Unassembled WGS sequence"/>
</dbReference>
<dbReference type="InterPro" id="IPR003388">
    <property type="entry name" value="Reticulon"/>
</dbReference>
<protein>
    <recommendedName>
        <fullName evidence="6">Reticulon-like protein</fullName>
    </recommendedName>
</protein>
<dbReference type="Pfam" id="PF02453">
    <property type="entry name" value="Reticulon"/>
    <property type="match status" value="1"/>
</dbReference>
<comment type="subcellular location">
    <subcellularLocation>
        <location evidence="1 6">Endoplasmic reticulum membrane</location>
        <topology evidence="1 6">Multi-pass membrane protein</topology>
    </subcellularLocation>
</comment>
<evidence type="ECO:0000256" key="2">
    <source>
        <dbReference type="ARBA" id="ARBA00022692"/>
    </source>
</evidence>
<dbReference type="PANTHER" id="PTHR10994">
    <property type="entry name" value="RETICULON"/>
    <property type="match status" value="1"/>
</dbReference>
<evidence type="ECO:0000259" key="8">
    <source>
        <dbReference type="PROSITE" id="PS50845"/>
    </source>
</evidence>
<feature type="transmembrane region" description="Helical" evidence="6">
    <location>
        <begin position="216"/>
        <end position="241"/>
    </location>
</feature>
<feature type="region of interest" description="Disordered" evidence="7">
    <location>
        <begin position="1"/>
        <end position="84"/>
    </location>
</feature>
<organism evidence="9 10">
    <name type="scientific">Castanea mollissima</name>
    <name type="common">Chinese chestnut</name>
    <dbReference type="NCBI Taxonomy" id="60419"/>
    <lineage>
        <taxon>Eukaryota</taxon>
        <taxon>Viridiplantae</taxon>
        <taxon>Streptophyta</taxon>
        <taxon>Embryophyta</taxon>
        <taxon>Tracheophyta</taxon>
        <taxon>Spermatophyta</taxon>
        <taxon>Magnoliopsida</taxon>
        <taxon>eudicotyledons</taxon>
        <taxon>Gunneridae</taxon>
        <taxon>Pentapetalae</taxon>
        <taxon>rosids</taxon>
        <taxon>fabids</taxon>
        <taxon>Fagales</taxon>
        <taxon>Fagaceae</taxon>
        <taxon>Castanea</taxon>
    </lineage>
</organism>
<keyword evidence="2 6" id="KW-0812">Transmembrane</keyword>
<dbReference type="AlphaFoldDB" id="A0A8J4VQS3"/>
<dbReference type="GO" id="GO:0009617">
    <property type="term" value="P:response to bacterium"/>
    <property type="evidence" value="ECO:0007669"/>
    <property type="project" value="InterPro"/>
</dbReference>
<keyword evidence="3 6" id="KW-0256">Endoplasmic reticulum</keyword>
<feature type="compositionally biased region" description="Basic and acidic residues" evidence="7">
    <location>
        <begin position="1"/>
        <end position="22"/>
    </location>
</feature>
<dbReference type="PANTHER" id="PTHR10994:SF193">
    <property type="entry name" value="RETICULON-LIKE PROTEIN"/>
    <property type="match status" value="1"/>
</dbReference>
<reference evidence="9" key="1">
    <citation type="submission" date="2020-03" db="EMBL/GenBank/DDBJ databases">
        <title>Castanea mollissima Vanexum genome sequencing.</title>
        <authorList>
            <person name="Staton M."/>
        </authorList>
    </citation>
    <scope>NUCLEOTIDE SEQUENCE</scope>
    <source>
        <tissue evidence="9">Leaf</tissue>
    </source>
</reference>
<proteinExistence type="predicted"/>
<keyword evidence="5 6" id="KW-0472">Membrane</keyword>
<dbReference type="OrthoDB" id="567788at2759"/>
<dbReference type="EMBL" id="JRKL02002734">
    <property type="protein sequence ID" value="KAF3957764.1"/>
    <property type="molecule type" value="Genomic_DNA"/>
</dbReference>
<evidence type="ECO:0000256" key="3">
    <source>
        <dbReference type="ARBA" id="ARBA00022824"/>
    </source>
</evidence>
<keyword evidence="4 6" id="KW-1133">Transmembrane helix</keyword>
<feature type="transmembrane region" description="Helical" evidence="6">
    <location>
        <begin position="138"/>
        <end position="158"/>
    </location>
</feature>
<accession>A0A8J4VQS3</accession>
<dbReference type="InterPro" id="IPR045064">
    <property type="entry name" value="Reticulon-like"/>
</dbReference>
<feature type="domain" description="Reticulon" evidence="8">
    <location>
        <begin position="106"/>
        <end position="292"/>
    </location>
</feature>
<evidence type="ECO:0000256" key="6">
    <source>
        <dbReference type="RuleBase" id="RU363132"/>
    </source>
</evidence>
<keyword evidence="10" id="KW-1185">Reference proteome</keyword>
<feature type="compositionally biased region" description="Basic and acidic residues" evidence="7">
    <location>
        <begin position="30"/>
        <end position="71"/>
    </location>
</feature>
<sequence length="292" mass="33857">MAEEHRQHHEEEVKVEERESLLEKITGTIHGHDSSSDSEDEKKKEKEREKEREKEKEREREREREREKEKMNISSPPQSSSSMKDKIYRLFGREKPVHKVFGGGKPADVFLWRNKKISAGVLGSATAMWVLFELLEYHLLTLVCHILILSLAVLFLWSNASTFINKSRPHIPEFHIPEEPVLQVAAALRIEINNAFSFLRDIASGRDLKKFLSAIAGLWVLSIVGNWCNFLTLFYIAFVLLHTLPVLYEKYEDQVDSFAEKAHAEFNKQYAVFDAKVLSKIPRGPLKDKKRD</sequence>
<evidence type="ECO:0000256" key="5">
    <source>
        <dbReference type="ARBA" id="ARBA00023136"/>
    </source>
</evidence>
<evidence type="ECO:0000256" key="1">
    <source>
        <dbReference type="ARBA" id="ARBA00004477"/>
    </source>
</evidence>
<evidence type="ECO:0000256" key="4">
    <source>
        <dbReference type="ARBA" id="ARBA00022989"/>
    </source>
</evidence>
<dbReference type="PROSITE" id="PS50845">
    <property type="entry name" value="RETICULON"/>
    <property type="match status" value="1"/>
</dbReference>
<name>A0A8J4VQS3_9ROSI</name>
<evidence type="ECO:0000313" key="9">
    <source>
        <dbReference type="EMBL" id="KAF3957764.1"/>
    </source>
</evidence>
<gene>
    <name evidence="9" type="ORF">CMV_017251</name>
</gene>
<comment type="caution">
    <text evidence="9">The sequence shown here is derived from an EMBL/GenBank/DDBJ whole genome shotgun (WGS) entry which is preliminary data.</text>
</comment>
<evidence type="ECO:0000313" key="10">
    <source>
        <dbReference type="Proteomes" id="UP000737018"/>
    </source>
</evidence>
<evidence type="ECO:0000256" key="7">
    <source>
        <dbReference type="SAM" id="MobiDB-lite"/>
    </source>
</evidence>